<evidence type="ECO:0000256" key="2">
    <source>
        <dbReference type="SAM" id="SignalP"/>
    </source>
</evidence>
<protein>
    <submittedName>
        <fullName evidence="3">Signal peptide-containing protein</fullName>
    </submittedName>
</protein>
<evidence type="ECO:0000313" key="3">
    <source>
        <dbReference type="EMBL" id="KAJ1605579.1"/>
    </source>
</evidence>
<feature type="compositionally biased region" description="Low complexity" evidence="1">
    <location>
        <begin position="295"/>
        <end position="313"/>
    </location>
</feature>
<evidence type="ECO:0000313" key="4">
    <source>
        <dbReference type="Proteomes" id="UP001071777"/>
    </source>
</evidence>
<gene>
    <name evidence="3" type="ORF">OJ252_3441</name>
</gene>
<feature type="region of interest" description="Disordered" evidence="1">
    <location>
        <begin position="284"/>
        <end position="320"/>
    </location>
</feature>
<feature type="compositionally biased region" description="Basic and acidic residues" evidence="1">
    <location>
        <begin position="284"/>
        <end position="293"/>
    </location>
</feature>
<sequence length="517" mass="57752">MSSIILIFFSLNVNIILNWLTFHTNGSIDIVSVESCRNLCKGGKVFNPFIPPKEPDCGSFVSCKKCNYDAITKKNDPSSVCSYVFSNNFISTDMEDQLTLFHGKSQLIIPHNSTLSLLSKENNVLDENQGEKKHGLFTVAVNWERLKGVNASQCSNGIAEVEWSLFNIGTYRNWDIVAIIETKPEATFPFCFENVEFPLDGTRSSKIGSKVPTNLKRLGYTIANGRSSAVRITKTIAVNQKEMRLDPIKAMEILLKKYVSFKISISGASVRQIYSETFQESKKKEIKSKRETTGDSNSSELTSSDSNINSSETDFVKKSGDNSASINKSLKGNKADQLKRLLDKLRGKGYIEPLILDSMMSLGFYSCFRVICTKKKSTRSRESSKLEKRIPLSIDSARKIHSLALSQLSNDIPQGHTVPLPIFNSEYWVHGIYRQPNNNNALKNDINDLSLKCEDNKLSNTNNNIEDTINSEDSESSSAFSDLLAMIAFTNSETHQNGLNANYIVDLDSPIGQERDD</sequence>
<reference evidence="3" key="1">
    <citation type="submission" date="2022-10" db="EMBL/GenBank/DDBJ databases">
        <title>Adaptive evolution leads to modifications in subtelomeric GC content in a zoonotic Cryptosporidium species.</title>
        <authorList>
            <person name="Li J."/>
            <person name="Feng Y."/>
            <person name="Xiao L."/>
        </authorList>
    </citation>
    <scope>NUCLEOTIDE SEQUENCE</scope>
    <source>
        <strain evidence="3">25894</strain>
    </source>
</reference>
<name>A0ABQ8P3G0_9CRYT</name>
<proteinExistence type="predicted"/>
<dbReference type="Proteomes" id="UP001071777">
    <property type="component" value="Unassembled WGS sequence"/>
</dbReference>
<feature type="chain" id="PRO_5045396442" evidence="2">
    <location>
        <begin position="27"/>
        <end position="517"/>
    </location>
</feature>
<evidence type="ECO:0000256" key="1">
    <source>
        <dbReference type="SAM" id="MobiDB-lite"/>
    </source>
</evidence>
<dbReference type="EMBL" id="JAPCXB010000170">
    <property type="protein sequence ID" value="KAJ1605579.1"/>
    <property type="molecule type" value="Genomic_DNA"/>
</dbReference>
<feature type="signal peptide" evidence="2">
    <location>
        <begin position="1"/>
        <end position="26"/>
    </location>
</feature>
<keyword evidence="2" id="KW-0732">Signal</keyword>
<organism evidence="3 4">
    <name type="scientific">Cryptosporidium canis</name>
    <dbReference type="NCBI Taxonomy" id="195482"/>
    <lineage>
        <taxon>Eukaryota</taxon>
        <taxon>Sar</taxon>
        <taxon>Alveolata</taxon>
        <taxon>Apicomplexa</taxon>
        <taxon>Conoidasida</taxon>
        <taxon>Coccidia</taxon>
        <taxon>Eucoccidiorida</taxon>
        <taxon>Eimeriorina</taxon>
        <taxon>Cryptosporidiidae</taxon>
        <taxon>Cryptosporidium</taxon>
    </lineage>
</organism>
<comment type="caution">
    <text evidence="3">The sequence shown here is derived from an EMBL/GenBank/DDBJ whole genome shotgun (WGS) entry which is preliminary data.</text>
</comment>
<accession>A0ABQ8P3G0</accession>
<keyword evidence="4" id="KW-1185">Reference proteome</keyword>